<comment type="similarity">
    <text evidence="7">Belongs to the Leviviricetes maturation protein family.</text>
</comment>
<dbReference type="KEGG" id="vg:80398695"/>
<accession>A0A8S5L5L1</accession>
<evidence type="ECO:0000313" key="9">
    <source>
        <dbReference type="Proteomes" id="UP000678184"/>
    </source>
</evidence>
<evidence type="ECO:0000256" key="2">
    <source>
        <dbReference type="ARBA" id="ARBA00022581"/>
    </source>
</evidence>
<sequence>MRDIIWNWGSNVNHKRYHGGSNIDSATSISYQIRRSHRANAVSTKPVSPGNWVEPTSYAAFDARHVNLEYNYREPPFWDSFFNEWVYVQYTGKLKENSWFGAPMTWGCSNSYPYPPVVPNSVVQRNRARLLGKIRNSNFNLGQAAAEAGETFEMIARKIRTFARAYHSFKVGNYGRAIDALGLSRRKHKKLGPNLWLEMAYGWVPLLSDIYDGCNAMVKGVGDAPKWTVKSTTVDPNFEPPKPYASLQSSTRIKVSGTFRRGISSGATFTVPGSIFFTLDQLGLDNPWAIVWEALPFSFVVDWFFHISEFLAYLTLPLVVDFIHGYETYWLNSAWMAEEFNPKFLGTQPKQVFRTKSMSRVPNNGFVIPTPYCDPLLSRGQVMNAIALIAQYIR</sequence>
<dbReference type="GeneID" id="80398695"/>
<evidence type="ECO:0000256" key="7">
    <source>
        <dbReference type="ARBA" id="ARBA00035110"/>
    </source>
</evidence>
<keyword evidence="3" id="KW-1161">Viral attachment to host cell</keyword>
<keyword evidence="2" id="KW-0945">Host-virus interaction</keyword>
<dbReference type="Proteomes" id="UP000678184">
    <property type="component" value="Segment"/>
</dbReference>
<reference evidence="8" key="1">
    <citation type="submission" date="2020-09" db="EMBL/GenBank/DDBJ databases">
        <title>Leviviricetes taxonomy.</title>
        <authorList>
            <person name="Stockdale S.R."/>
            <person name="Callanan J."/>
            <person name="Adriaenssens E.M."/>
            <person name="Kuhn J.H."/>
            <person name="Rumnieks J."/>
            <person name="Shkoporov A."/>
            <person name="Draper L.A."/>
            <person name="Ross P."/>
            <person name="Hill C."/>
        </authorList>
    </citation>
    <scope>NUCLEOTIDE SEQUENCE</scope>
</reference>
<comment type="subcellular location">
    <subcellularLocation>
        <location evidence="1">Virion</location>
    </subcellularLocation>
</comment>
<dbReference type="RefSeq" id="YP_010769621.1">
    <property type="nucleotide sequence ID" value="NC_074029.1"/>
</dbReference>
<evidence type="ECO:0000256" key="4">
    <source>
        <dbReference type="ARBA" id="ARBA00022844"/>
    </source>
</evidence>
<evidence type="ECO:0000256" key="6">
    <source>
        <dbReference type="ARBA" id="ARBA00023296"/>
    </source>
</evidence>
<proteinExistence type="inferred from homology"/>
<evidence type="ECO:0000256" key="3">
    <source>
        <dbReference type="ARBA" id="ARBA00022804"/>
    </source>
</evidence>
<dbReference type="GO" id="GO:0044423">
    <property type="term" value="C:virion component"/>
    <property type="evidence" value="ECO:0007669"/>
    <property type="project" value="UniProtKB-KW"/>
</dbReference>
<keyword evidence="9" id="KW-1185">Reference proteome</keyword>
<evidence type="ECO:0000256" key="5">
    <source>
        <dbReference type="ARBA" id="ARBA00023104"/>
    </source>
</evidence>
<keyword evidence="4" id="KW-0946">Virion</keyword>
<evidence type="ECO:0000256" key="1">
    <source>
        <dbReference type="ARBA" id="ARBA00004328"/>
    </source>
</evidence>
<gene>
    <name evidence="8" type="primary">SRR7976323_2_1</name>
</gene>
<keyword evidence="5" id="KW-1175">Viral attachment to host cell pilus</keyword>
<keyword evidence="6" id="KW-1160">Virus entry into host cell</keyword>
<dbReference type="GO" id="GO:0039666">
    <property type="term" value="P:virion attachment to host cell pilus"/>
    <property type="evidence" value="ECO:0007669"/>
    <property type="project" value="UniProtKB-KW"/>
</dbReference>
<name>A0A8S5L5L1_9VIRU</name>
<evidence type="ECO:0000313" key="8">
    <source>
        <dbReference type="EMBL" id="DAD52733.1"/>
    </source>
</evidence>
<dbReference type="Pfam" id="PF03863">
    <property type="entry name" value="Phage_mat-A"/>
    <property type="match status" value="1"/>
</dbReference>
<dbReference type="InterPro" id="IPR005563">
    <property type="entry name" value="A_protein"/>
</dbReference>
<dbReference type="EMBL" id="BK014190">
    <property type="protein sequence ID" value="DAD52733.1"/>
    <property type="molecule type" value="Genomic_RNA"/>
</dbReference>
<protein>
    <submittedName>
        <fullName evidence="8">Maturation protein</fullName>
    </submittedName>
</protein>
<organism evidence="8 9">
    <name type="scientific">ssRNA phage SRR7976323_2</name>
    <dbReference type="NCBI Taxonomy" id="2786689"/>
    <lineage>
        <taxon>Viruses</taxon>
        <taxon>Riboviria</taxon>
        <taxon>Orthornavirae</taxon>
        <taxon>Lenarviricota</taxon>
        <taxon>Leviviricetes</taxon>
        <taxon>Norzivirales</taxon>
        <taxon>Fiersviridae</taxon>
        <taxon>Eahsevirus</taxon>
        <taxon>Eahsevirus limihabitans</taxon>
        <taxon>Nihucivirus limihabitans</taxon>
    </lineage>
</organism>